<gene>
    <name evidence="3" type="ORF">GCM10007876_34450</name>
</gene>
<keyword evidence="2" id="KW-0732">Signal</keyword>
<dbReference type="Proteomes" id="UP001161389">
    <property type="component" value="Unassembled WGS sequence"/>
</dbReference>
<dbReference type="RefSeq" id="WP_284383149.1">
    <property type="nucleotide sequence ID" value="NZ_BSNM01000016.1"/>
</dbReference>
<evidence type="ECO:0000256" key="2">
    <source>
        <dbReference type="SAM" id="SignalP"/>
    </source>
</evidence>
<accession>A0AA37W9Q0</accession>
<organism evidence="3 4">
    <name type="scientific">Litoribrevibacter albus</name>
    <dbReference type="NCBI Taxonomy" id="1473156"/>
    <lineage>
        <taxon>Bacteria</taxon>
        <taxon>Pseudomonadati</taxon>
        <taxon>Pseudomonadota</taxon>
        <taxon>Gammaproteobacteria</taxon>
        <taxon>Oceanospirillales</taxon>
        <taxon>Oceanospirillaceae</taxon>
        <taxon>Litoribrevibacter</taxon>
    </lineage>
</organism>
<keyword evidence="4" id="KW-1185">Reference proteome</keyword>
<name>A0AA37W9Q0_9GAMM</name>
<evidence type="ECO:0000313" key="4">
    <source>
        <dbReference type="Proteomes" id="UP001161389"/>
    </source>
</evidence>
<dbReference type="PROSITE" id="PS51257">
    <property type="entry name" value="PROKAR_LIPOPROTEIN"/>
    <property type="match status" value="1"/>
</dbReference>
<sequence length="482" mass="53211">MKAYLFPITAPFKTLALTSALALAGCGGGGGGGSSNDGGTPTPPAPSGSEVTVIDGYLENAQICIDRNRNSTCDTGETLADATDAEGKITISDEDADYPIIARIIAGETNDADQIGMISSSYELIAEAGSDVVTPFTTLAKQLNMTMADLAALLGVREAVVSANYVDLKTDAALADEARQAHLFARSIVSQLDELDTASFNNLVNSFKTELTNQQNLNTDLDTIRFNLSETGATVSSVDNSIEALFARRDWRLDALNRVSEDSEINEEIIFEDGKVSGILRAPSPYEFNDNRLLFGDEYYHEVFYQSDNLILAFDERDQPYAYLPVEIPNDTYGMDLTAELFSGHTWYHLRDIQSKRNINVPIQIFTRMEFSENTVTLTPEGYDPILATWEIETHDDKADTLTIHLPNKLSEAFPNEDTITLLAYTDIDEDIIFVDNKSTIKYIRNLLIKDPQMANAFVTRWKAAPSPVECDIELRCLETRP</sequence>
<feature type="chain" id="PRO_5041303072" evidence="2">
    <location>
        <begin position="25"/>
        <end position="482"/>
    </location>
</feature>
<comment type="caution">
    <text evidence="3">The sequence shown here is derived from an EMBL/GenBank/DDBJ whole genome shotgun (WGS) entry which is preliminary data.</text>
</comment>
<dbReference type="EMBL" id="BSNM01000016">
    <property type="protein sequence ID" value="GLQ32966.1"/>
    <property type="molecule type" value="Genomic_DNA"/>
</dbReference>
<proteinExistence type="predicted"/>
<reference evidence="3" key="1">
    <citation type="journal article" date="2014" name="Int. J. Syst. Evol. Microbiol.">
        <title>Complete genome sequence of Corynebacterium casei LMG S-19264T (=DSM 44701T), isolated from a smear-ripened cheese.</title>
        <authorList>
            <consortium name="US DOE Joint Genome Institute (JGI-PGF)"/>
            <person name="Walter F."/>
            <person name="Albersmeier A."/>
            <person name="Kalinowski J."/>
            <person name="Ruckert C."/>
        </authorList>
    </citation>
    <scope>NUCLEOTIDE SEQUENCE</scope>
    <source>
        <strain evidence="3">NBRC 110071</strain>
    </source>
</reference>
<dbReference type="AlphaFoldDB" id="A0AA37W9Q0"/>
<feature type="signal peptide" evidence="2">
    <location>
        <begin position="1"/>
        <end position="24"/>
    </location>
</feature>
<reference evidence="3" key="2">
    <citation type="submission" date="2023-01" db="EMBL/GenBank/DDBJ databases">
        <title>Draft genome sequence of Litoribrevibacter albus strain NBRC 110071.</title>
        <authorList>
            <person name="Sun Q."/>
            <person name="Mori K."/>
        </authorList>
    </citation>
    <scope>NUCLEOTIDE SEQUENCE</scope>
    <source>
        <strain evidence="3">NBRC 110071</strain>
    </source>
</reference>
<evidence type="ECO:0000256" key="1">
    <source>
        <dbReference type="SAM" id="MobiDB-lite"/>
    </source>
</evidence>
<feature type="region of interest" description="Disordered" evidence="1">
    <location>
        <begin position="30"/>
        <end position="49"/>
    </location>
</feature>
<evidence type="ECO:0000313" key="3">
    <source>
        <dbReference type="EMBL" id="GLQ32966.1"/>
    </source>
</evidence>
<protein>
    <submittedName>
        <fullName evidence="3">Uncharacterized protein</fullName>
    </submittedName>
</protein>